<dbReference type="InterPro" id="IPR004604">
    <property type="entry name" value="DNA_recomb/repair_RecN"/>
</dbReference>
<dbReference type="GO" id="GO:0009432">
    <property type="term" value="P:SOS response"/>
    <property type="evidence" value="ECO:0007669"/>
    <property type="project" value="TreeGrafter"/>
</dbReference>
<dbReference type="PANTHER" id="PTHR11059:SF0">
    <property type="entry name" value="DNA REPAIR PROTEIN RECN"/>
    <property type="match status" value="1"/>
</dbReference>
<dbReference type="NCBIfam" id="TIGR00634">
    <property type="entry name" value="recN"/>
    <property type="match status" value="1"/>
</dbReference>
<protein>
    <recommendedName>
        <fullName evidence="3 9">DNA repair protein RecN</fullName>
    </recommendedName>
    <alternativeName>
        <fullName evidence="8 9">Recombination protein N</fullName>
    </alternativeName>
</protein>
<evidence type="ECO:0000256" key="7">
    <source>
        <dbReference type="ARBA" id="ARBA00023204"/>
    </source>
</evidence>
<dbReference type="KEGG" id="csq:CSCA_3060"/>
<dbReference type="Gene3D" id="3.40.50.300">
    <property type="entry name" value="P-loop containing nucleotide triphosphate hydrolases"/>
    <property type="match status" value="2"/>
</dbReference>
<dbReference type="PIRSF" id="PIRSF003128">
    <property type="entry name" value="RecN"/>
    <property type="match status" value="1"/>
</dbReference>
<organism evidence="12 13">
    <name type="scientific">Clostridium scatologenes</name>
    <dbReference type="NCBI Taxonomy" id="1548"/>
    <lineage>
        <taxon>Bacteria</taxon>
        <taxon>Bacillati</taxon>
        <taxon>Bacillota</taxon>
        <taxon>Clostridia</taxon>
        <taxon>Eubacteriales</taxon>
        <taxon>Clostridiaceae</taxon>
        <taxon>Clostridium</taxon>
    </lineage>
</organism>
<dbReference type="GO" id="GO:0006310">
    <property type="term" value="P:DNA recombination"/>
    <property type="evidence" value="ECO:0007669"/>
    <property type="project" value="InterPro"/>
</dbReference>
<feature type="domain" description="RecF/RecN/SMC N-terminal" evidence="11">
    <location>
        <begin position="2"/>
        <end position="507"/>
    </location>
</feature>
<dbReference type="PANTHER" id="PTHR11059">
    <property type="entry name" value="DNA REPAIR PROTEIN RECN"/>
    <property type="match status" value="1"/>
</dbReference>
<dbReference type="CDD" id="cd03241">
    <property type="entry name" value="ABC_RecN"/>
    <property type="match status" value="2"/>
</dbReference>
<dbReference type="STRING" id="1548.CSCA_3060"/>
<dbReference type="GO" id="GO:0005524">
    <property type="term" value="F:ATP binding"/>
    <property type="evidence" value="ECO:0007669"/>
    <property type="project" value="UniProtKB-KW"/>
</dbReference>
<evidence type="ECO:0000256" key="5">
    <source>
        <dbReference type="ARBA" id="ARBA00022763"/>
    </source>
</evidence>
<dbReference type="GO" id="GO:0043590">
    <property type="term" value="C:bacterial nucleoid"/>
    <property type="evidence" value="ECO:0007669"/>
    <property type="project" value="TreeGrafter"/>
</dbReference>
<keyword evidence="5 9" id="KW-0227">DNA damage</keyword>
<evidence type="ECO:0000256" key="9">
    <source>
        <dbReference type="PIRNR" id="PIRNR003128"/>
    </source>
</evidence>
<evidence type="ECO:0000256" key="1">
    <source>
        <dbReference type="ARBA" id="ARBA00003618"/>
    </source>
</evidence>
<keyword evidence="6" id="KW-0067">ATP-binding</keyword>
<evidence type="ECO:0000313" key="13">
    <source>
        <dbReference type="Proteomes" id="UP000033115"/>
    </source>
</evidence>
<dbReference type="FunFam" id="3.40.50.300:FF:000356">
    <property type="entry name" value="DNA repair protein RecN"/>
    <property type="match status" value="1"/>
</dbReference>
<evidence type="ECO:0000313" key="12">
    <source>
        <dbReference type="EMBL" id="AKA70185.1"/>
    </source>
</evidence>
<evidence type="ECO:0000256" key="2">
    <source>
        <dbReference type="ARBA" id="ARBA00009441"/>
    </source>
</evidence>
<evidence type="ECO:0000256" key="6">
    <source>
        <dbReference type="ARBA" id="ARBA00022840"/>
    </source>
</evidence>
<dbReference type="SUPFAM" id="SSF52540">
    <property type="entry name" value="P-loop containing nucleoside triphosphate hydrolases"/>
    <property type="match status" value="2"/>
</dbReference>
<evidence type="ECO:0000256" key="8">
    <source>
        <dbReference type="ARBA" id="ARBA00033408"/>
    </source>
</evidence>
<dbReference type="Pfam" id="PF02463">
    <property type="entry name" value="SMC_N"/>
    <property type="match status" value="1"/>
</dbReference>
<evidence type="ECO:0000256" key="3">
    <source>
        <dbReference type="ARBA" id="ARBA00021315"/>
    </source>
</evidence>
<proteinExistence type="inferred from homology"/>
<dbReference type="HOGENOM" id="CLU_018297_3_1_9"/>
<sequence>MLLQLNIKNFALIENLSISFDDGFNVLSGETGAGKSIIIDAINYVLGSKFNKDLIRTGENKTFVEAIFTLTNCKTLEVLKQNDIDVDSDKLVIISRETFQSGKSITKINGKSVLINTLKLISSTLLDIHGQHENQNLLSAENHIDYVDSYGEENLREFLLNYREKYDKLCEIDRKINELAGKDGERDKLIDFLKYQIDEINSLKLKENEDVELEEKYKVLSNAEKINNTLNNSYACLYTGSEESMSIHDNLGVAIKDLSLVQENLSQIKGIVDVLKDAYYYIEDGIEQIRSIKDDIFYDEGELEYINSRIYQINGIKKKYGNSIDDILKYRDKIKFQYDEMINSSEIIENLKNERNNLMEELKVYGEKLHKERCKIADELQLRIKSELDFVGLEKSTFKVNIEFQEKFYLNGMDKVQFYISTNPGEPLKPLEKVVSGGELSRIMLALKTVFVDKDHIPSVVFDEIDTGISGRIAQCVAEKMYVISKNHQVFCVTHLPQIACMSDIHYWVSKKVKDEKTYTTIKKMNYQEKEYEIARMIGGSEVTKLTLEHAKELIKMANSRKKLII</sequence>
<keyword evidence="7 9" id="KW-0234">DNA repair</keyword>
<keyword evidence="10" id="KW-0175">Coiled coil</keyword>
<name>A0A0E3JPD8_CLOSL</name>
<dbReference type="AlphaFoldDB" id="A0A0E3JPD8"/>
<evidence type="ECO:0000256" key="10">
    <source>
        <dbReference type="SAM" id="Coils"/>
    </source>
</evidence>
<dbReference type="EMBL" id="CP009933">
    <property type="protein sequence ID" value="AKA70185.1"/>
    <property type="molecule type" value="Genomic_DNA"/>
</dbReference>
<gene>
    <name evidence="12" type="ORF">CSCA_3060</name>
</gene>
<keyword evidence="4" id="KW-0547">Nucleotide-binding</keyword>
<dbReference type="InterPro" id="IPR027417">
    <property type="entry name" value="P-loop_NTPase"/>
</dbReference>
<feature type="coiled-coil region" evidence="10">
    <location>
        <begin position="341"/>
        <end position="368"/>
    </location>
</feature>
<evidence type="ECO:0000259" key="11">
    <source>
        <dbReference type="Pfam" id="PF02463"/>
    </source>
</evidence>
<evidence type="ECO:0000256" key="4">
    <source>
        <dbReference type="ARBA" id="ARBA00022741"/>
    </source>
</evidence>
<accession>A0A0E3JPD8</accession>
<comment type="similarity">
    <text evidence="2 9">Belongs to the RecN family.</text>
</comment>
<keyword evidence="13" id="KW-1185">Reference proteome</keyword>
<dbReference type="FunFam" id="3.40.50.300:FF:000319">
    <property type="entry name" value="DNA repair protein RecN"/>
    <property type="match status" value="1"/>
</dbReference>
<dbReference type="GO" id="GO:0006281">
    <property type="term" value="P:DNA repair"/>
    <property type="evidence" value="ECO:0007669"/>
    <property type="project" value="UniProtKB-KW"/>
</dbReference>
<dbReference type="Proteomes" id="UP000033115">
    <property type="component" value="Chromosome"/>
</dbReference>
<dbReference type="RefSeq" id="WP_029160974.1">
    <property type="nucleotide sequence ID" value="NZ_CP009933.1"/>
</dbReference>
<comment type="function">
    <text evidence="1 9">May be involved in recombinational repair of damaged DNA.</text>
</comment>
<reference evidence="12 13" key="1">
    <citation type="journal article" date="2015" name="J. Biotechnol.">
        <title>Complete genome sequence of a malodorant-producing acetogen, Clostridium scatologenes ATCC 25775(T).</title>
        <authorList>
            <person name="Zhu Z."/>
            <person name="Guo T."/>
            <person name="Zheng H."/>
            <person name="Song T."/>
            <person name="Ouyang P."/>
            <person name="Xie J."/>
        </authorList>
    </citation>
    <scope>NUCLEOTIDE SEQUENCE [LARGE SCALE GENOMIC DNA]</scope>
    <source>
        <strain evidence="12 13">ATCC 25775</strain>
    </source>
</reference>
<dbReference type="InterPro" id="IPR003395">
    <property type="entry name" value="RecF/RecN/SMC_N"/>
</dbReference>